<dbReference type="Proteomes" id="UP000245783">
    <property type="component" value="Unassembled WGS sequence"/>
</dbReference>
<protein>
    <submittedName>
        <fullName evidence="2">Uncharacterized protein</fullName>
    </submittedName>
</protein>
<dbReference type="GeneID" id="37039455"/>
<dbReference type="AlphaFoldDB" id="A0A316W176"/>
<keyword evidence="3" id="KW-1185">Reference proteome</keyword>
<feature type="compositionally biased region" description="Basic and acidic residues" evidence="1">
    <location>
        <begin position="125"/>
        <end position="146"/>
    </location>
</feature>
<proteinExistence type="predicted"/>
<accession>A0A316W176</accession>
<dbReference type="EMBL" id="KZ819368">
    <property type="protein sequence ID" value="PWN43657.1"/>
    <property type="molecule type" value="Genomic_DNA"/>
</dbReference>
<gene>
    <name evidence="2" type="ORF">IE81DRAFT_73326</name>
</gene>
<feature type="region of interest" description="Disordered" evidence="1">
    <location>
        <begin position="124"/>
        <end position="158"/>
    </location>
</feature>
<reference evidence="2 3" key="1">
    <citation type="journal article" date="2018" name="Mol. Biol. Evol.">
        <title>Broad Genomic Sampling Reveals a Smut Pathogenic Ancestry of the Fungal Clade Ustilaginomycotina.</title>
        <authorList>
            <person name="Kijpornyongpan T."/>
            <person name="Mondo S.J."/>
            <person name="Barry K."/>
            <person name="Sandor L."/>
            <person name="Lee J."/>
            <person name="Lipzen A."/>
            <person name="Pangilinan J."/>
            <person name="LaButti K."/>
            <person name="Hainaut M."/>
            <person name="Henrissat B."/>
            <person name="Grigoriev I.V."/>
            <person name="Spatafora J.W."/>
            <person name="Aime M.C."/>
        </authorList>
    </citation>
    <scope>NUCLEOTIDE SEQUENCE [LARGE SCALE GENOMIC DNA]</scope>
    <source>
        <strain evidence="2 3">MCA 4658</strain>
    </source>
</reference>
<organism evidence="2 3">
    <name type="scientific">Ceraceosorus guamensis</name>
    <dbReference type="NCBI Taxonomy" id="1522189"/>
    <lineage>
        <taxon>Eukaryota</taxon>
        <taxon>Fungi</taxon>
        <taxon>Dikarya</taxon>
        <taxon>Basidiomycota</taxon>
        <taxon>Ustilaginomycotina</taxon>
        <taxon>Exobasidiomycetes</taxon>
        <taxon>Ceraceosorales</taxon>
        <taxon>Ceraceosoraceae</taxon>
        <taxon>Ceraceosorus</taxon>
    </lineage>
</organism>
<dbReference type="RefSeq" id="XP_025370817.1">
    <property type="nucleotide sequence ID" value="XM_025517585.1"/>
</dbReference>
<dbReference type="InParanoid" id="A0A316W176"/>
<evidence type="ECO:0000256" key="1">
    <source>
        <dbReference type="SAM" id="MobiDB-lite"/>
    </source>
</evidence>
<evidence type="ECO:0000313" key="3">
    <source>
        <dbReference type="Proteomes" id="UP000245783"/>
    </source>
</evidence>
<name>A0A316W176_9BASI</name>
<sequence length="222" mass="25473">MEPIICESFMPTFDWERAASRPETSNNCYSARSTRCTGWEPHPCCHWNFSIMKRLGKRPNTKNAAVLELAYGCRKLQALQGTHSCKRSAVSQRFSRTTPIVLDMLKEALVENSCSQTMAATQTKEAFRAREDNGAEELGRQDEKDGGAPAAHSGQQENKRMMLLKQDRLKVTVSWPCRKRARTVKRCTQTSARQHERDQYNYKRMRSDPITALRFALTLPIW</sequence>
<evidence type="ECO:0000313" key="2">
    <source>
        <dbReference type="EMBL" id="PWN43657.1"/>
    </source>
</evidence>